<dbReference type="Proteomes" id="UP000648352">
    <property type="component" value="Unassembled WGS sequence"/>
</dbReference>
<sequence length="216" mass="23312">MTLLTLVRHGETDWNRARRIQGSTDIPLNDTGRAQARATAERLRARLTPDAPVVVVSSDLSRAHETAEIIAATLGVAGPRVYPQLRERAYGEAEGVDSAEFLERWGDWHSAEIPSAEPWPEVRARALSALRQIAVDVRRTTAPAAASVIAVAHGALIREIIRHATGGQLPPTGFRLPNGSTYDILLERDRLRLLSDVGPDAATDDAAPAEAPATAR</sequence>
<dbReference type="CDD" id="cd07067">
    <property type="entry name" value="HP_PGM_like"/>
    <property type="match status" value="1"/>
</dbReference>
<dbReference type="SUPFAM" id="SSF53254">
    <property type="entry name" value="Phosphoglycerate mutase-like"/>
    <property type="match status" value="1"/>
</dbReference>
<protein>
    <submittedName>
        <fullName evidence="1">Histidine phosphatase family protein</fullName>
    </submittedName>
</protein>
<dbReference type="RefSeq" id="WP_191719125.1">
    <property type="nucleotide sequence ID" value="NZ_JACSQP010000005.1"/>
</dbReference>
<dbReference type="PANTHER" id="PTHR48100:SF59">
    <property type="entry name" value="ADENOSYLCOBALAMIN_ALPHA-RIBAZOLE PHOSPHATASE"/>
    <property type="match status" value="1"/>
</dbReference>
<gene>
    <name evidence="1" type="ORF">H9651_09825</name>
</gene>
<evidence type="ECO:0000313" key="1">
    <source>
        <dbReference type="EMBL" id="MBD7957934.1"/>
    </source>
</evidence>
<dbReference type="PANTHER" id="PTHR48100">
    <property type="entry name" value="BROAD-SPECIFICITY PHOSPHATASE YOR283W-RELATED"/>
    <property type="match status" value="1"/>
</dbReference>
<dbReference type="SMART" id="SM00855">
    <property type="entry name" value="PGAM"/>
    <property type="match status" value="1"/>
</dbReference>
<dbReference type="PROSITE" id="PS00175">
    <property type="entry name" value="PG_MUTASE"/>
    <property type="match status" value="1"/>
</dbReference>
<evidence type="ECO:0000313" key="2">
    <source>
        <dbReference type="Proteomes" id="UP000648352"/>
    </source>
</evidence>
<comment type="caution">
    <text evidence="1">The sequence shown here is derived from an EMBL/GenBank/DDBJ whole genome shotgun (WGS) entry which is preliminary data.</text>
</comment>
<dbReference type="InterPro" id="IPR001345">
    <property type="entry name" value="PG/BPGM_mutase_AS"/>
</dbReference>
<dbReference type="InterPro" id="IPR050275">
    <property type="entry name" value="PGM_Phosphatase"/>
</dbReference>
<dbReference type="EMBL" id="JACSQP010000005">
    <property type="protein sequence ID" value="MBD7957934.1"/>
    <property type="molecule type" value="Genomic_DNA"/>
</dbReference>
<keyword evidence="2" id="KW-1185">Reference proteome</keyword>
<dbReference type="Gene3D" id="3.40.50.1240">
    <property type="entry name" value="Phosphoglycerate mutase-like"/>
    <property type="match status" value="1"/>
</dbReference>
<proteinExistence type="predicted"/>
<organism evidence="1 2">
    <name type="scientific">Microbacterium pullorum</name>
    <dbReference type="NCBI Taxonomy" id="2762236"/>
    <lineage>
        <taxon>Bacteria</taxon>
        <taxon>Bacillati</taxon>
        <taxon>Actinomycetota</taxon>
        <taxon>Actinomycetes</taxon>
        <taxon>Micrococcales</taxon>
        <taxon>Microbacteriaceae</taxon>
        <taxon>Microbacterium</taxon>
    </lineage>
</organism>
<dbReference type="InterPro" id="IPR029033">
    <property type="entry name" value="His_PPase_superfam"/>
</dbReference>
<dbReference type="InterPro" id="IPR013078">
    <property type="entry name" value="His_Pase_superF_clade-1"/>
</dbReference>
<reference evidence="1 2" key="1">
    <citation type="submission" date="2020-08" db="EMBL/GenBank/DDBJ databases">
        <title>A Genomic Blueprint of the Chicken Gut Microbiome.</title>
        <authorList>
            <person name="Gilroy R."/>
            <person name="Ravi A."/>
            <person name="Getino M."/>
            <person name="Pursley I."/>
            <person name="Horton D.L."/>
            <person name="Alikhan N.-F."/>
            <person name="Baker D."/>
            <person name="Gharbi K."/>
            <person name="Hall N."/>
            <person name="Watson M."/>
            <person name="Adriaenssens E.M."/>
            <person name="Foster-Nyarko E."/>
            <person name="Jarju S."/>
            <person name="Secka A."/>
            <person name="Antonio M."/>
            <person name="Oren A."/>
            <person name="Chaudhuri R."/>
            <person name="La Ragione R.M."/>
            <person name="Hildebrand F."/>
            <person name="Pallen M.J."/>
        </authorList>
    </citation>
    <scope>NUCLEOTIDE SEQUENCE [LARGE SCALE GENOMIC DNA]</scope>
    <source>
        <strain evidence="1 2">Sa4CUA7</strain>
    </source>
</reference>
<dbReference type="Pfam" id="PF00300">
    <property type="entry name" value="His_Phos_1"/>
    <property type="match status" value="1"/>
</dbReference>
<accession>A0ABR8S3G1</accession>
<name>A0ABR8S3G1_9MICO</name>